<dbReference type="GO" id="GO:0005829">
    <property type="term" value="C:cytosol"/>
    <property type="evidence" value="ECO:0007669"/>
    <property type="project" value="TreeGrafter"/>
</dbReference>
<dbReference type="EMBL" id="CP016768">
    <property type="protein sequence ID" value="ASY09947.1"/>
    <property type="molecule type" value="Genomic_DNA"/>
</dbReference>
<dbReference type="CDD" id="cd03443">
    <property type="entry name" value="PaaI_thioesterase"/>
    <property type="match status" value="1"/>
</dbReference>
<keyword evidence="2 4" id="KW-0378">Hydrolase</keyword>
<evidence type="ECO:0000313" key="5">
    <source>
        <dbReference type="Proteomes" id="UP000217153"/>
    </source>
</evidence>
<dbReference type="PANTHER" id="PTHR43240">
    <property type="entry name" value="1,4-DIHYDROXY-2-NAPHTHOYL-COA THIOESTERASE 1"/>
    <property type="match status" value="1"/>
</dbReference>
<evidence type="ECO:0000259" key="3">
    <source>
        <dbReference type="Pfam" id="PF03061"/>
    </source>
</evidence>
<dbReference type="Proteomes" id="UP000217153">
    <property type="component" value="Chromosome"/>
</dbReference>
<feature type="domain" description="Thioesterase" evidence="3">
    <location>
        <begin position="46"/>
        <end position="121"/>
    </location>
</feature>
<gene>
    <name evidence="4" type="ORF">B1s21122_03675</name>
</gene>
<evidence type="ECO:0000256" key="1">
    <source>
        <dbReference type="ARBA" id="ARBA00008324"/>
    </source>
</evidence>
<dbReference type="SUPFAM" id="SSF54637">
    <property type="entry name" value="Thioesterase/thiol ester dehydrase-isomerase"/>
    <property type="match status" value="1"/>
</dbReference>
<dbReference type="KEGG" id="abam:B1s21122_03675"/>
<comment type="similarity">
    <text evidence="1">Belongs to the thioesterase PaaI family.</text>
</comment>
<accession>A0A249JZK5</accession>
<organism evidence="4 5">
    <name type="scientific">Candidatus Nanopelagicus limnae</name>
    <dbReference type="NCBI Taxonomy" id="1884634"/>
    <lineage>
        <taxon>Bacteria</taxon>
        <taxon>Bacillati</taxon>
        <taxon>Actinomycetota</taxon>
        <taxon>Actinomycetes</taxon>
        <taxon>Candidatus Nanopelagicales</taxon>
        <taxon>Candidatus Nanopelagicaceae</taxon>
        <taxon>Candidatus Nanopelagicus</taxon>
    </lineage>
</organism>
<reference evidence="5" key="1">
    <citation type="submission" date="2016-10" db="EMBL/GenBank/DDBJ databases">
        <title>High microdiversification within the ubiquitous acI lineage of Actinobacteria.</title>
        <authorList>
            <person name="Neuenschwander S.M."/>
            <person name="Salcher M."/>
            <person name="Ghai R."/>
            <person name="Pernthaler J."/>
        </authorList>
    </citation>
    <scope>NUCLEOTIDE SEQUENCE [LARGE SCALE GENOMIC DNA]</scope>
</reference>
<dbReference type="NCBIfam" id="TIGR00369">
    <property type="entry name" value="unchar_dom_1"/>
    <property type="match status" value="1"/>
</dbReference>
<keyword evidence="5" id="KW-1185">Reference proteome</keyword>
<evidence type="ECO:0000313" key="4">
    <source>
        <dbReference type="EMBL" id="ASY09947.1"/>
    </source>
</evidence>
<dbReference type="Gene3D" id="3.10.129.10">
    <property type="entry name" value="Hotdog Thioesterase"/>
    <property type="match status" value="1"/>
</dbReference>
<evidence type="ECO:0000256" key="2">
    <source>
        <dbReference type="ARBA" id="ARBA00022801"/>
    </source>
</evidence>
<dbReference type="InterPro" id="IPR006683">
    <property type="entry name" value="Thioestr_dom"/>
</dbReference>
<dbReference type="AlphaFoldDB" id="A0A249JZK5"/>
<protein>
    <submittedName>
        <fullName evidence="4">1,4-dihydroxy-2-naphthoyl-CoA hydrolase</fullName>
    </submittedName>
</protein>
<dbReference type="PANTHER" id="PTHR43240:SF5">
    <property type="entry name" value="1,4-DIHYDROXY-2-NAPHTHOYL-COA THIOESTERASE 1"/>
    <property type="match status" value="1"/>
</dbReference>
<dbReference type="GO" id="GO:0061522">
    <property type="term" value="F:1,4-dihydroxy-2-naphthoyl-CoA thioesterase activity"/>
    <property type="evidence" value="ECO:0007669"/>
    <property type="project" value="TreeGrafter"/>
</dbReference>
<dbReference type="Pfam" id="PF03061">
    <property type="entry name" value="4HBT"/>
    <property type="match status" value="1"/>
</dbReference>
<name>A0A249JZK5_9ACTN</name>
<dbReference type="InterPro" id="IPR003736">
    <property type="entry name" value="PAAI_dom"/>
</dbReference>
<proteinExistence type="inferred from homology"/>
<dbReference type="OrthoDB" id="9798208at2"/>
<sequence length="134" mass="14055">MTDYLELIRQRGSGALDKKMGIEIIEASPSRLVGTMPVDGNTQPIGLLHGGANVVLAESLGSIGTQLHAGANRRIVGVDINATHHKSATSGIVTAVATAVTLGKTLCCYEVEITNDKGERTCSARITCLILAER</sequence>
<dbReference type="RefSeq" id="WP_095681243.1">
    <property type="nucleotide sequence ID" value="NZ_CP016768.2"/>
</dbReference>
<dbReference type="InterPro" id="IPR029069">
    <property type="entry name" value="HotDog_dom_sf"/>
</dbReference>